<evidence type="ECO:0000313" key="2">
    <source>
        <dbReference type="Proteomes" id="UP001148737"/>
    </source>
</evidence>
<gene>
    <name evidence="1" type="ORF">NLG97_g8557</name>
</gene>
<dbReference type="Proteomes" id="UP001148737">
    <property type="component" value="Unassembled WGS sequence"/>
</dbReference>
<evidence type="ECO:0000313" key="1">
    <source>
        <dbReference type="EMBL" id="KAJ3478522.1"/>
    </source>
</evidence>
<accession>A0ACC1QKY4</accession>
<keyword evidence="2" id="KW-1185">Reference proteome</keyword>
<name>A0ACC1QKY4_9HYPO</name>
<protein>
    <submittedName>
        <fullName evidence="1">Uncharacterized protein</fullName>
    </submittedName>
</protein>
<proteinExistence type="predicted"/>
<sequence>MKLNIICGALALSASMAAGAPLGLENRDANEVNPGGLPFGTIISGLSPGVAAALQQALATLFGTGDAILNTPVDGLDGVVSKNPVAGVGGALAGIPKTIGVLLQSLGKIAGDGLSAGKKPKE</sequence>
<organism evidence="1 2">
    <name type="scientific">Lecanicillium saksenae</name>
    <dbReference type="NCBI Taxonomy" id="468837"/>
    <lineage>
        <taxon>Eukaryota</taxon>
        <taxon>Fungi</taxon>
        <taxon>Dikarya</taxon>
        <taxon>Ascomycota</taxon>
        <taxon>Pezizomycotina</taxon>
        <taxon>Sordariomycetes</taxon>
        <taxon>Hypocreomycetidae</taxon>
        <taxon>Hypocreales</taxon>
        <taxon>Cordycipitaceae</taxon>
        <taxon>Lecanicillium</taxon>
    </lineage>
</organism>
<reference evidence="1" key="1">
    <citation type="submission" date="2022-07" db="EMBL/GenBank/DDBJ databases">
        <title>Genome Sequence of Lecanicillium saksenae.</title>
        <authorList>
            <person name="Buettner E."/>
        </authorList>
    </citation>
    <scope>NUCLEOTIDE SEQUENCE</scope>
    <source>
        <strain evidence="1">VT-O1</strain>
    </source>
</reference>
<comment type="caution">
    <text evidence="1">The sequence shown here is derived from an EMBL/GenBank/DDBJ whole genome shotgun (WGS) entry which is preliminary data.</text>
</comment>
<dbReference type="EMBL" id="JANAKD010001535">
    <property type="protein sequence ID" value="KAJ3478522.1"/>
    <property type="molecule type" value="Genomic_DNA"/>
</dbReference>